<reference evidence="1 2" key="1">
    <citation type="submission" date="2019-07" db="EMBL/GenBank/DDBJ databases">
        <title>Shewanella sp. YLB-06 whole genomic sequence.</title>
        <authorList>
            <person name="Yu L."/>
        </authorList>
    </citation>
    <scope>NUCLEOTIDE SEQUENCE [LARGE SCALE GENOMIC DNA]</scope>
    <source>
        <strain evidence="1 2">YLB-06</strain>
    </source>
</reference>
<sequence length="70" mass="8303">MLNEHLLAEDITFINRRIRNSQYFYMDIKREGIMLYDTGNFTLGEAKELTALERHLLAQEVFDYWMKGAG</sequence>
<protein>
    <submittedName>
        <fullName evidence="1">Uncharacterized protein</fullName>
    </submittedName>
</protein>
<name>A0ABX5WZ88_9GAMM</name>
<keyword evidence="2" id="KW-1185">Reference proteome</keyword>
<evidence type="ECO:0000313" key="2">
    <source>
        <dbReference type="Proteomes" id="UP000315947"/>
    </source>
</evidence>
<proteinExistence type="predicted"/>
<evidence type="ECO:0000313" key="1">
    <source>
        <dbReference type="EMBL" id="QDO84078.1"/>
    </source>
</evidence>
<accession>A0ABX5WZ88</accession>
<dbReference type="Proteomes" id="UP000315947">
    <property type="component" value="Chromosome"/>
</dbReference>
<dbReference type="EMBL" id="CP041614">
    <property type="protein sequence ID" value="QDO84078.1"/>
    <property type="molecule type" value="Genomic_DNA"/>
</dbReference>
<dbReference type="RefSeq" id="WP_144046444.1">
    <property type="nucleotide sequence ID" value="NZ_CP041614.1"/>
</dbReference>
<organism evidence="1 2">
    <name type="scientific">Shewanella psychropiezotolerans</name>
    <dbReference type="NCBI Taxonomy" id="2593655"/>
    <lineage>
        <taxon>Bacteria</taxon>
        <taxon>Pseudomonadati</taxon>
        <taxon>Pseudomonadota</taxon>
        <taxon>Gammaproteobacteria</taxon>
        <taxon>Alteromonadales</taxon>
        <taxon>Shewanellaceae</taxon>
        <taxon>Shewanella</taxon>
    </lineage>
</organism>
<gene>
    <name evidence="1" type="ORF">FM037_13595</name>
</gene>